<gene>
    <name evidence="2" type="ORF">FM114_03545</name>
</gene>
<dbReference type="EMBL" id="FUKQ01000011">
    <property type="protein sequence ID" value="SJN22841.1"/>
    <property type="molecule type" value="Genomic_DNA"/>
</dbReference>
<dbReference type="Proteomes" id="UP000188342">
    <property type="component" value="Unassembled WGS sequence"/>
</dbReference>
<evidence type="ECO:0000256" key="1">
    <source>
        <dbReference type="SAM" id="MobiDB-lite"/>
    </source>
</evidence>
<accession>A0A1R4ISE8</accession>
<sequence>MGRAGLLLARNDYGIELPAETTVGRRVKLAHQSGIVIHRDAVIGKDVVIRQNVTIGLRGDVEGDQAAHVPQLADGATSAPGLCSSGPSTSGRRPPSLPMPWSPTMSRVAAGRSLPARRSRMPTPCRGESTDR</sequence>
<keyword evidence="2" id="KW-0012">Acyltransferase</keyword>
<dbReference type="STRING" id="1255658.FM114_03545"/>
<dbReference type="SUPFAM" id="SSF51161">
    <property type="entry name" value="Trimeric LpxA-like enzymes"/>
    <property type="match status" value="1"/>
</dbReference>
<keyword evidence="3" id="KW-1185">Reference proteome</keyword>
<dbReference type="EC" id="2.3.1.30" evidence="2"/>
<evidence type="ECO:0000313" key="3">
    <source>
        <dbReference type="Proteomes" id="UP000188342"/>
    </source>
</evidence>
<keyword evidence="2" id="KW-0808">Transferase</keyword>
<organism evidence="2 3">
    <name type="scientific">Luteococcus japonicus LSP_Lj1</name>
    <dbReference type="NCBI Taxonomy" id="1255658"/>
    <lineage>
        <taxon>Bacteria</taxon>
        <taxon>Bacillati</taxon>
        <taxon>Actinomycetota</taxon>
        <taxon>Actinomycetes</taxon>
        <taxon>Propionibacteriales</taxon>
        <taxon>Propionibacteriaceae</taxon>
        <taxon>Luteococcus</taxon>
    </lineage>
</organism>
<dbReference type="GO" id="GO:0009001">
    <property type="term" value="F:serine O-acetyltransferase activity"/>
    <property type="evidence" value="ECO:0007669"/>
    <property type="project" value="UniProtKB-EC"/>
</dbReference>
<feature type="region of interest" description="Disordered" evidence="1">
    <location>
        <begin position="71"/>
        <end position="132"/>
    </location>
</feature>
<protein>
    <submittedName>
        <fullName evidence="2">Serine acetyltransferase</fullName>
        <ecNumber evidence="2">2.3.1.30</ecNumber>
    </submittedName>
</protein>
<reference evidence="2 3" key="1">
    <citation type="submission" date="2017-02" db="EMBL/GenBank/DDBJ databases">
        <authorList>
            <person name="Peterson S.W."/>
        </authorList>
    </citation>
    <scope>NUCLEOTIDE SEQUENCE [LARGE SCALE GENOMIC DNA]</scope>
    <source>
        <strain evidence="2 3">LSP_Lj1</strain>
    </source>
</reference>
<feature type="compositionally biased region" description="Low complexity" evidence="1">
    <location>
        <begin position="84"/>
        <end position="94"/>
    </location>
</feature>
<dbReference type="RefSeq" id="WP_143813870.1">
    <property type="nucleotide sequence ID" value="NZ_FUKQ01000011.1"/>
</dbReference>
<dbReference type="InterPro" id="IPR011004">
    <property type="entry name" value="Trimer_LpxA-like_sf"/>
</dbReference>
<evidence type="ECO:0000313" key="2">
    <source>
        <dbReference type="EMBL" id="SJN22841.1"/>
    </source>
</evidence>
<dbReference type="OrthoDB" id="2643438at2"/>
<dbReference type="AlphaFoldDB" id="A0A1R4ISE8"/>
<proteinExistence type="predicted"/>
<dbReference type="Gene3D" id="2.160.10.10">
    <property type="entry name" value="Hexapeptide repeat proteins"/>
    <property type="match status" value="1"/>
</dbReference>
<name>A0A1R4ISE8_9ACTN</name>